<dbReference type="SUPFAM" id="SSF47095">
    <property type="entry name" value="HMG-box"/>
    <property type="match status" value="1"/>
</dbReference>
<dbReference type="InParanoid" id="A0A6P8ZVL5"/>
<feature type="domain" description="SprT-like" evidence="2">
    <location>
        <begin position="720"/>
        <end position="879"/>
    </location>
</feature>
<feature type="region of interest" description="Disordered" evidence="1">
    <location>
        <begin position="1"/>
        <end position="82"/>
    </location>
</feature>
<sequence length="943" mass="105366">MDPVLPFRILSPGSRKPKLNHRFKDSKLSLKLRKGTNVEHRSKENRDPLLREGKNPKTSGLRHEDSDLMTSDESNDSMERFSHPNSVLSINTQESTFSLPVAESTRCEVQSVKLCPESTIATLHTASNGSDSSAATEYFTAYPLPVGCDESIVCISDSSPEPDRKAVASKNRVSESVLISSDESDNELPCALQQFSTTRKKLCDTLDLESSTSGLDHSDEEDIVIPPSVKSDTSSVGSSDIVKRQPNHDLVIPPSPDKYSQSDIISEDSCSEKELSKAPERRQMERPGCSGVNAASCDKTASCLPSSDCGLDESSWKEDFHLVLPDSQSFCNTKQAKFMELDSKANKPDCVKNIISKEKYDDIARWIIRGQTSSGDGSNEESSPVEQTETTPSICDNRTQGCPKLDRLPAARRVSLSSDSEDDNFHALIDSVRKNRIKNHEKINARDDSFNDGSFIDDDCRSDMVESPSFNVYHSDLTKSIRTEVKSVRKTVQSIKKKQFFRNLYHSDEFHEDDTTASSINKPKASFKSSRIAIQYSSGSEGSETDFEISTKGRKTPGNKEDRKLTKHYDNNCSDDSEATSDSSGFVQRKTEVGSSSTRNTKDKNIDLNDSDIKIPPESQVSSWRKVVNPPCSSSESSDSKSSKTDLIKKLTKKDNVKKPAHISTVSVTPKNIASLKSPGRPYSPIRTFLSSLSGPTHEPGVRDHPEAAVYNKNFKAKKEELTRRLFKLFNREVFDKRLPDDMLLEWNGRLVRTAGLCYCKLIRKNGVTTRTSKISLSTKVITSPDRLRDTLIHEMCHAAVWLLNNISGGHGPFWKSWAHKAMKRFPELPSIERCHTYNIETKFTYKCTKCGYSFGRHSKSLDLDKKRCGYCYGRFEVLLSSQVQGQNNPEKVMKTPRAPNAFALFVKENYGTIKQGNAHLKHGDIMKKLSENFACMKVKSSN</sequence>
<feature type="compositionally biased region" description="Basic and acidic residues" evidence="1">
    <location>
        <begin position="36"/>
        <end position="66"/>
    </location>
</feature>
<evidence type="ECO:0000259" key="2">
    <source>
        <dbReference type="SMART" id="SM00731"/>
    </source>
</evidence>
<feature type="compositionally biased region" description="Basic and acidic residues" evidence="1">
    <location>
        <begin position="270"/>
        <end position="285"/>
    </location>
</feature>
<evidence type="ECO:0000313" key="4">
    <source>
        <dbReference type="RefSeq" id="XP_034249368.1"/>
    </source>
</evidence>
<evidence type="ECO:0000313" key="3">
    <source>
        <dbReference type="Proteomes" id="UP000515158"/>
    </source>
</evidence>
<feature type="compositionally biased region" description="Basic and acidic residues" evidence="1">
    <location>
        <begin position="558"/>
        <end position="570"/>
    </location>
</feature>
<dbReference type="InterPro" id="IPR036910">
    <property type="entry name" value="HMG_box_dom_sf"/>
</dbReference>
<evidence type="ECO:0000256" key="1">
    <source>
        <dbReference type="SAM" id="MobiDB-lite"/>
    </source>
</evidence>
<dbReference type="GeneID" id="117650231"/>
<name>A0A6P8ZVL5_THRPL</name>
<dbReference type="KEGG" id="tpal:117650231"/>
<dbReference type="Pfam" id="PF10263">
    <property type="entry name" value="SprT-like"/>
    <property type="match status" value="1"/>
</dbReference>
<dbReference type="OrthoDB" id="20772at2759"/>
<feature type="compositionally biased region" description="Low complexity" evidence="1">
    <location>
        <begin position="228"/>
        <end position="240"/>
    </location>
</feature>
<dbReference type="AlphaFoldDB" id="A0A6P8ZVL5"/>
<feature type="compositionally biased region" description="Basic and acidic residues" evidence="1">
    <location>
        <begin position="600"/>
        <end position="615"/>
    </location>
</feature>
<feature type="compositionally biased region" description="Polar residues" evidence="1">
    <location>
        <begin position="371"/>
        <end position="400"/>
    </location>
</feature>
<dbReference type="PANTHER" id="PTHR23099:SF0">
    <property type="entry name" value="GERM CELL NUCLEAR ACIDIC PROTEIN"/>
    <property type="match status" value="1"/>
</dbReference>
<feature type="region of interest" description="Disordered" evidence="1">
    <location>
        <begin position="209"/>
        <end position="288"/>
    </location>
</feature>
<dbReference type="InterPro" id="IPR006640">
    <property type="entry name" value="SprT-like_domain"/>
</dbReference>
<dbReference type="Proteomes" id="UP000515158">
    <property type="component" value="Unplaced"/>
</dbReference>
<dbReference type="SMART" id="SM00731">
    <property type="entry name" value="SprT"/>
    <property type="match status" value="1"/>
</dbReference>
<dbReference type="RefSeq" id="XP_034249368.1">
    <property type="nucleotide sequence ID" value="XM_034393477.1"/>
</dbReference>
<feature type="region of interest" description="Disordered" evidence="1">
    <location>
        <begin position="538"/>
        <end position="663"/>
    </location>
</feature>
<organism evidence="4">
    <name type="scientific">Thrips palmi</name>
    <name type="common">Melon thrips</name>
    <dbReference type="NCBI Taxonomy" id="161013"/>
    <lineage>
        <taxon>Eukaryota</taxon>
        <taxon>Metazoa</taxon>
        <taxon>Ecdysozoa</taxon>
        <taxon>Arthropoda</taxon>
        <taxon>Hexapoda</taxon>
        <taxon>Insecta</taxon>
        <taxon>Pterygota</taxon>
        <taxon>Neoptera</taxon>
        <taxon>Paraneoptera</taxon>
        <taxon>Thysanoptera</taxon>
        <taxon>Terebrantia</taxon>
        <taxon>Thripoidea</taxon>
        <taxon>Thripidae</taxon>
        <taxon>Thrips</taxon>
    </lineage>
</organism>
<dbReference type="CDD" id="cd00084">
    <property type="entry name" value="HMG-box_SF"/>
    <property type="match status" value="1"/>
</dbReference>
<feature type="compositionally biased region" description="Basic and acidic residues" evidence="1">
    <location>
        <begin position="638"/>
        <end position="658"/>
    </location>
</feature>
<keyword evidence="3" id="KW-1185">Reference proteome</keyword>
<feature type="region of interest" description="Disordered" evidence="1">
    <location>
        <begin position="371"/>
        <end position="402"/>
    </location>
</feature>
<dbReference type="PANTHER" id="PTHR23099">
    <property type="entry name" value="TRANSCRIPTIONAL REGULATOR"/>
    <property type="match status" value="1"/>
</dbReference>
<dbReference type="Gene3D" id="1.10.30.10">
    <property type="entry name" value="High mobility group box domain"/>
    <property type="match status" value="1"/>
</dbReference>
<dbReference type="GO" id="GO:0005634">
    <property type="term" value="C:nucleus"/>
    <property type="evidence" value="ECO:0007669"/>
    <property type="project" value="TreeGrafter"/>
</dbReference>
<proteinExistence type="predicted"/>
<accession>A0A6P8ZVL5</accession>
<protein>
    <submittedName>
        <fullName evidence="4">Acidic repeat-containing protein-like isoform X1</fullName>
    </submittedName>
</protein>
<reference evidence="4" key="1">
    <citation type="submission" date="2025-08" db="UniProtKB">
        <authorList>
            <consortium name="RefSeq"/>
        </authorList>
    </citation>
    <scope>IDENTIFICATION</scope>
    <source>
        <tissue evidence="4">Total insect</tissue>
    </source>
</reference>
<dbReference type="GO" id="GO:0006974">
    <property type="term" value="P:DNA damage response"/>
    <property type="evidence" value="ECO:0007669"/>
    <property type="project" value="UniProtKB-ARBA"/>
</dbReference>
<gene>
    <name evidence="4" type="primary">LOC117650231</name>
</gene>